<organism evidence="2 3">
    <name type="scientific">Drosophila ananassae</name>
    <name type="common">Fruit fly</name>
    <dbReference type="NCBI Taxonomy" id="7217"/>
    <lineage>
        <taxon>Eukaryota</taxon>
        <taxon>Metazoa</taxon>
        <taxon>Ecdysozoa</taxon>
        <taxon>Arthropoda</taxon>
        <taxon>Hexapoda</taxon>
        <taxon>Insecta</taxon>
        <taxon>Pterygota</taxon>
        <taxon>Neoptera</taxon>
        <taxon>Endopterygota</taxon>
        <taxon>Diptera</taxon>
        <taxon>Brachycera</taxon>
        <taxon>Muscomorpha</taxon>
        <taxon>Ephydroidea</taxon>
        <taxon>Drosophilidae</taxon>
        <taxon>Drosophila</taxon>
        <taxon>Sophophora</taxon>
    </lineage>
</organism>
<dbReference type="Proteomes" id="UP000007801">
    <property type="component" value="Unassembled WGS sequence"/>
</dbReference>
<proteinExistence type="predicted"/>
<keyword evidence="1" id="KW-0472">Membrane</keyword>
<evidence type="ECO:0000313" key="3">
    <source>
        <dbReference type="Proteomes" id="UP000007801"/>
    </source>
</evidence>
<protein>
    <submittedName>
        <fullName evidence="2">Uncharacterized protein, isoform B</fullName>
    </submittedName>
</protein>
<dbReference type="InParanoid" id="A0A0P9BZ57"/>
<keyword evidence="3" id="KW-1185">Reference proteome</keyword>
<feature type="transmembrane region" description="Helical" evidence="1">
    <location>
        <begin position="155"/>
        <end position="172"/>
    </location>
</feature>
<dbReference type="AlphaFoldDB" id="A0A0P9BZ57"/>
<evidence type="ECO:0000313" key="2">
    <source>
        <dbReference type="EMBL" id="KPU76633.1"/>
    </source>
</evidence>
<dbReference type="EMBL" id="CH902619">
    <property type="protein sequence ID" value="KPU76633.1"/>
    <property type="molecule type" value="Genomic_DNA"/>
</dbReference>
<dbReference type="OrthoDB" id="7861146at2759"/>
<keyword evidence="1" id="KW-1133">Transmembrane helix</keyword>
<gene>
    <name evidence="2" type="primary">Dana\GF11559</name>
    <name evidence="2" type="synonym">dana_GLEANR_11607</name>
    <name evidence="2" type="ORF">GF11559</name>
</gene>
<sequence>MNSTDFLTLCKSLFDNSLSLLCSGMVPEHLSRKYQYKLLRAHDPYSIFYIKANPGTYLVAFQSLEMPDCQNVTMLDLNNIQCQNQYNEQRDLHFGYSYRMCFNYSMNLTDELSQNCGARSYEYNQQSGYYFANEDNSMDINFLSNGGVLVGSPALFLYLVVSLLMVLILLWSDLRMQDTWKGLKILHSEIQNTFSAVCSMVSISSAPLLMLHVMYPSRCDIF</sequence>
<accession>A0A0P9BZ57</accession>
<keyword evidence="1" id="KW-0812">Transmembrane</keyword>
<reference evidence="2 3" key="1">
    <citation type="journal article" date="2007" name="Nature">
        <title>Evolution of genes and genomes on the Drosophila phylogeny.</title>
        <authorList>
            <consortium name="Drosophila 12 Genomes Consortium"/>
            <person name="Clark A.G."/>
            <person name="Eisen M.B."/>
            <person name="Smith D.R."/>
            <person name="Bergman C.M."/>
            <person name="Oliver B."/>
            <person name="Markow T.A."/>
            <person name="Kaufman T.C."/>
            <person name="Kellis M."/>
            <person name="Gelbart W."/>
            <person name="Iyer V.N."/>
            <person name="Pollard D.A."/>
            <person name="Sackton T.B."/>
            <person name="Larracuente A.M."/>
            <person name="Singh N.D."/>
            <person name="Abad J.P."/>
            <person name="Abt D.N."/>
            <person name="Adryan B."/>
            <person name="Aguade M."/>
            <person name="Akashi H."/>
            <person name="Anderson W.W."/>
            <person name="Aquadro C.F."/>
            <person name="Ardell D.H."/>
            <person name="Arguello R."/>
            <person name="Artieri C.G."/>
            <person name="Barbash D.A."/>
            <person name="Barker D."/>
            <person name="Barsanti P."/>
            <person name="Batterham P."/>
            <person name="Batzoglou S."/>
            <person name="Begun D."/>
            <person name="Bhutkar A."/>
            <person name="Blanco E."/>
            <person name="Bosak S.A."/>
            <person name="Bradley R.K."/>
            <person name="Brand A.D."/>
            <person name="Brent M.R."/>
            <person name="Brooks A.N."/>
            <person name="Brown R.H."/>
            <person name="Butlin R.K."/>
            <person name="Caggese C."/>
            <person name="Calvi B.R."/>
            <person name="Bernardo de Carvalho A."/>
            <person name="Caspi A."/>
            <person name="Castrezana S."/>
            <person name="Celniker S.E."/>
            <person name="Chang J.L."/>
            <person name="Chapple C."/>
            <person name="Chatterji S."/>
            <person name="Chinwalla A."/>
            <person name="Civetta A."/>
            <person name="Clifton S.W."/>
            <person name="Comeron J.M."/>
            <person name="Costello J.C."/>
            <person name="Coyne J.A."/>
            <person name="Daub J."/>
            <person name="David R.G."/>
            <person name="Delcher A.L."/>
            <person name="Delehaunty K."/>
            <person name="Do C.B."/>
            <person name="Ebling H."/>
            <person name="Edwards K."/>
            <person name="Eickbush T."/>
            <person name="Evans J.D."/>
            <person name="Filipski A."/>
            <person name="Findeiss S."/>
            <person name="Freyhult E."/>
            <person name="Fulton L."/>
            <person name="Fulton R."/>
            <person name="Garcia A.C."/>
            <person name="Gardiner A."/>
            <person name="Garfield D.A."/>
            <person name="Garvin B.E."/>
            <person name="Gibson G."/>
            <person name="Gilbert D."/>
            <person name="Gnerre S."/>
            <person name="Godfrey J."/>
            <person name="Good R."/>
            <person name="Gotea V."/>
            <person name="Gravely B."/>
            <person name="Greenberg A.J."/>
            <person name="Griffiths-Jones S."/>
            <person name="Gross S."/>
            <person name="Guigo R."/>
            <person name="Gustafson E.A."/>
            <person name="Haerty W."/>
            <person name="Hahn M.W."/>
            <person name="Halligan D.L."/>
            <person name="Halpern A.L."/>
            <person name="Halter G.M."/>
            <person name="Han M.V."/>
            <person name="Heger A."/>
            <person name="Hillier L."/>
            <person name="Hinrichs A.S."/>
            <person name="Holmes I."/>
            <person name="Hoskins R.A."/>
            <person name="Hubisz M.J."/>
            <person name="Hultmark D."/>
            <person name="Huntley M.A."/>
            <person name="Jaffe D.B."/>
            <person name="Jagadeeshan S."/>
            <person name="Jeck W.R."/>
            <person name="Johnson J."/>
            <person name="Jones C.D."/>
            <person name="Jordan W.C."/>
            <person name="Karpen G.H."/>
            <person name="Kataoka E."/>
            <person name="Keightley P.D."/>
            <person name="Kheradpour P."/>
            <person name="Kirkness E.F."/>
            <person name="Koerich L.B."/>
            <person name="Kristiansen K."/>
            <person name="Kudrna D."/>
            <person name="Kulathinal R.J."/>
            <person name="Kumar S."/>
            <person name="Kwok R."/>
            <person name="Lander E."/>
            <person name="Langley C.H."/>
            <person name="Lapoint R."/>
            <person name="Lazzaro B.P."/>
            <person name="Lee S.J."/>
            <person name="Levesque L."/>
            <person name="Li R."/>
            <person name="Lin C.F."/>
            <person name="Lin M.F."/>
            <person name="Lindblad-Toh K."/>
            <person name="Llopart A."/>
            <person name="Long M."/>
            <person name="Low L."/>
            <person name="Lozovsky E."/>
            <person name="Lu J."/>
            <person name="Luo M."/>
            <person name="Machado C.A."/>
            <person name="Makalowski W."/>
            <person name="Marzo M."/>
            <person name="Matsuda M."/>
            <person name="Matzkin L."/>
            <person name="McAllister B."/>
            <person name="McBride C.S."/>
            <person name="McKernan B."/>
            <person name="McKernan K."/>
            <person name="Mendez-Lago M."/>
            <person name="Minx P."/>
            <person name="Mollenhauer M.U."/>
            <person name="Montooth K."/>
            <person name="Mount S.M."/>
            <person name="Mu X."/>
            <person name="Myers E."/>
            <person name="Negre B."/>
            <person name="Newfeld S."/>
            <person name="Nielsen R."/>
            <person name="Noor M.A."/>
            <person name="O'Grady P."/>
            <person name="Pachter L."/>
            <person name="Papaceit M."/>
            <person name="Parisi M.J."/>
            <person name="Parisi M."/>
            <person name="Parts L."/>
            <person name="Pedersen J.S."/>
            <person name="Pesole G."/>
            <person name="Phillippy A.M."/>
            <person name="Ponting C.P."/>
            <person name="Pop M."/>
            <person name="Porcelli D."/>
            <person name="Powell J.R."/>
            <person name="Prohaska S."/>
            <person name="Pruitt K."/>
            <person name="Puig M."/>
            <person name="Quesneville H."/>
            <person name="Ram K.R."/>
            <person name="Rand D."/>
            <person name="Rasmussen M.D."/>
            <person name="Reed L.K."/>
            <person name="Reenan R."/>
            <person name="Reily A."/>
            <person name="Remington K.A."/>
            <person name="Rieger T.T."/>
            <person name="Ritchie M.G."/>
            <person name="Robin C."/>
            <person name="Rogers Y.H."/>
            <person name="Rohde C."/>
            <person name="Rozas J."/>
            <person name="Rubenfield M.J."/>
            <person name="Ruiz A."/>
            <person name="Russo S."/>
            <person name="Salzberg S.L."/>
            <person name="Sanchez-Gracia A."/>
            <person name="Saranga D.J."/>
            <person name="Sato H."/>
            <person name="Schaeffer S.W."/>
            <person name="Schatz M.C."/>
            <person name="Schlenke T."/>
            <person name="Schwartz R."/>
            <person name="Segarra C."/>
            <person name="Singh R.S."/>
            <person name="Sirot L."/>
            <person name="Sirota M."/>
            <person name="Sisneros N.B."/>
            <person name="Smith C.D."/>
            <person name="Smith T.F."/>
            <person name="Spieth J."/>
            <person name="Stage D.E."/>
            <person name="Stark A."/>
            <person name="Stephan W."/>
            <person name="Strausberg R.L."/>
            <person name="Strempel S."/>
            <person name="Sturgill D."/>
            <person name="Sutton G."/>
            <person name="Sutton G.G."/>
            <person name="Tao W."/>
            <person name="Teichmann S."/>
            <person name="Tobari Y.N."/>
            <person name="Tomimura Y."/>
            <person name="Tsolas J.M."/>
            <person name="Valente V.L."/>
            <person name="Venter E."/>
            <person name="Venter J.C."/>
            <person name="Vicario S."/>
            <person name="Vieira F.G."/>
            <person name="Vilella A.J."/>
            <person name="Villasante A."/>
            <person name="Walenz B."/>
            <person name="Wang J."/>
            <person name="Wasserman M."/>
            <person name="Watts T."/>
            <person name="Wilson D."/>
            <person name="Wilson R.K."/>
            <person name="Wing R.A."/>
            <person name="Wolfner M.F."/>
            <person name="Wong A."/>
            <person name="Wong G.K."/>
            <person name="Wu C.I."/>
            <person name="Wu G."/>
            <person name="Yamamoto D."/>
            <person name="Yang H.P."/>
            <person name="Yang S.P."/>
            <person name="Yorke J.A."/>
            <person name="Yoshida K."/>
            <person name="Zdobnov E."/>
            <person name="Zhang P."/>
            <person name="Zhang Y."/>
            <person name="Zimin A.V."/>
            <person name="Baldwin J."/>
            <person name="Abdouelleil A."/>
            <person name="Abdulkadir J."/>
            <person name="Abebe A."/>
            <person name="Abera B."/>
            <person name="Abreu J."/>
            <person name="Acer S.C."/>
            <person name="Aftuck L."/>
            <person name="Alexander A."/>
            <person name="An P."/>
            <person name="Anderson E."/>
            <person name="Anderson S."/>
            <person name="Arachi H."/>
            <person name="Azer M."/>
            <person name="Bachantsang P."/>
            <person name="Barry A."/>
            <person name="Bayul T."/>
            <person name="Berlin A."/>
            <person name="Bessette D."/>
            <person name="Bloom T."/>
            <person name="Blye J."/>
            <person name="Boguslavskiy L."/>
            <person name="Bonnet C."/>
            <person name="Boukhgalter B."/>
            <person name="Bourzgui I."/>
            <person name="Brown A."/>
            <person name="Cahill P."/>
            <person name="Channer S."/>
            <person name="Cheshatsang Y."/>
            <person name="Chuda L."/>
            <person name="Citroen M."/>
            <person name="Collymore A."/>
            <person name="Cooke P."/>
            <person name="Costello M."/>
            <person name="D'Aco K."/>
            <person name="Daza R."/>
            <person name="De Haan G."/>
            <person name="DeGray S."/>
            <person name="DeMaso C."/>
            <person name="Dhargay N."/>
            <person name="Dooley K."/>
            <person name="Dooley E."/>
            <person name="Doricent M."/>
            <person name="Dorje P."/>
            <person name="Dorjee K."/>
            <person name="Dupes A."/>
            <person name="Elong R."/>
            <person name="Falk J."/>
            <person name="Farina A."/>
            <person name="Faro S."/>
            <person name="Ferguson D."/>
            <person name="Fisher S."/>
            <person name="Foley C.D."/>
            <person name="Franke A."/>
            <person name="Friedrich D."/>
            <person name="Gadbois L."/>
            <person name="Gearin G."/>
            <person name="Gearin C.R."/>
            <person name="Giannoukos G."/>
            <person name="Goode T."/>
            <person name="Graham J."/>
            <person name="Grandbois E."/>
            <person name="Grewal S."/>
            <person name="Gyaltsen K."/>
            <person name="Hafez N."/>
            <person name="Hagos B."/>
            <person name="Hall J."/>
            <person name="Henson C."/>
            <person name="Hollinger A."/>
            <person name="Honan T."/>
            <person name="Huard M.D."/>
            <person name="Hughes L."/>
            <person name="Hurhula B."/>
            <person name="Husby M.E."/>
            <person name="Kamat A."/>
            <person name="Kanga B."/>
            <person name="Kashin S."/>
            <person name="Khazanovich D."/>
            <person name="Kisner P."/>
            <person name="Lance K."/>
            <person name="Lara M."/>
            <person name="Lee W."/>
            <person name="Lennon N."/>
            <person name="Letendre F."/>
            <person name="LeVine R."/>
            <person name="Lipovsky A."/>
            <person name="Liu X."/>
            <person name="Liu J."/>
            <person name="Liu S."/>
            <person name="Lokyitsang T."/>
            <person name="Lokyitsang Y."/>
            <person name="Lubonja R."/>
            <person name="Lui A."/>
            <person name="MacDonald P."/>
            <person name="Magnisalis V."/>
            <person name="Maru K."/>
            <person name="Matthews C."/>
            <person name="McCusker W."/>
            <person name="McDonough S."/>
            <person name="Mehta T."/>
            <person name="Meldrim J."/>
            <person name="Meneus L."/>
            <person name="Mihai O."/>
            <person name="Mihalev A."/>
            <person name="Mihova T."/>
            <person name="Mittelman R."/>
            <person name="Mlenga V."/>
            <person name="Montmayeur A."/>
            <person name="Mulrain L."/>
            <person name="Navidi A."/>
            <person name="Naylor J."/>
            <person name="Negash T."/>
            <person name="Nguyen T."/>
            <person name="Nguyen N."/>
            <person name="Nicol R."/>
            <person name="Norbu C."/>
            <person name="Norbu N."/>
            <person name="Novod N."/>
            <person name="O'Neill B."/>
            <person name="Osman S."/>
            <person name="Markiewicz E."/>
            <person name="Oyono O.L."/>
            <person name="Patti C."/>
            <person name="Phunkhang P."/>
            <person name="Pierre F."/>
            <person name="Priest M."/>
            <person name="Raghuraman S."/>
            <person name="Rege F."/>
            <person name="Reyes R."/>
            <person name="Rise C."/>
            <person name="Rogov P."/>
            <person name="Ross K."/>
            <person name="Ryan E."/>
            <person name="Settipalli S."/>
            <person name="Shea T."/>
            <person name="Sherpa N."/>
            <person name="Shi L."/>
            <person name="Shih D."/>
            <person name="Sparrow T."/>
            <person name="Spaulding J."/>
            <person name="Stalker J."/>
            <person name="Stange-Thomann N."/>
            <person name="Stavropoulos S."/>
            <person name="Stone C."/>
            <person name="Strader C."/>
            <person name="Tesfaye S."/>
            <person name="Thomson T."/>
            <person name="Thoulutsang Y."/>
            <person name="Thoulutsang D."/>
            <person name="Topham K."/>
            <person name="Topping I."/>
            <person name="Tsamla T."/>
            <person name="Vassiliev H."/>
            <person name="Vo A."/>
            <person name="Wangchuk T."/>
            <person name="Wangdi T."/>
            <person name="Weiand M."/>
            <person name="Wilkinson J."/>
            <person name="Wilson A."/>
            <person name="Yadav S."/>
            <person name="Young G."/>
            <person name="Yu Q."/>
            <person name="Zembek L."/>
            <person name="Zhong D."/>
            <person name="Zimmer A."/>
            <person name="Zwirko Z."/>
            <person name="Jaffe D.B."/>
            <person name="Alvarez P."/>
            <person name="Brockman W."/>
            <person name="Butler J."/>
            <person name="Chin C."/>
            <person name="Gnerre S."/>
            <person name="Grabherr M."/>
            <person name="Kleber M."/>
            <person name="Mauceli E."/>
            <person name="MacCallum I."/>
        </authorList>
    </citation>
    <scope>NUCLEOTIDE SEQUENCE [LARGE SCALE GENOMIC DNA]</scope>
    <source>
        <strain evidence="3">Tucson 14024-0371.13</strain>
    </source>
</reference>
<feature type="transmembrane region" description="Helical" evidence="1">
    <location>
        <begin position="193"/>
        <end position="215"/>
    </location>
</feature>
<evidence type="ECO:0000256" key="1">
    <source>
        <dbReference type="SAM" id="Phobius"/>
    </source>
</evidence>
<name>A0A0P9BZ57_DROAN</name>